<keyword evidence="2" id="KW-1185">Reference proteome</keyword>
<dbReference type="Proteomes" id="UP001500752">
    <property type="component" value="Unassembled WGS sequence"/>
</dbReference>
<sequence>MRYGTPSRWARFLGERGASALEGGQLCRVKAQVLSNTNSTTSFTQLPPVSGDTGAGTVTATMQAAETGARLRLGLGLRRAGFRPLSRGRRRGQRRRQVGAPVEPTSECLLAFSVCELGGMSTTGATMVTLTQ</sequence>
<reference evidence="2" key="1">
    <citation type="journal article" date="2019" name="Int. J. Syst. Evol. Microbiol.">
        <title>The Global Catalogue of Microorganisms (GCM) 10K type strain sequencing project: providing services to taxonomists for standard genome sequencing and annotation.</title>
        <authorList>
            <consortium name="The Broad Institute Genomics Platform"/>
            <consortium name="The Broad Institute Genome Sequencing Center for Infectious Disease"/>
            <person name="Wu L."/>
            <person name="Ma J."/>
        </authorList>
    </citation>
    <scope>NUCLEOTIDE SEQUENCE [LARGE SCALE GENOMIC DNA]</scope>
    <source>
        <strain evidence="2">JCM 30742</strain>
    </source>
</reference>
<dbReference type="EMBL" id="BAABEO010000008">
    <property type="protein sequence ID" value="GAA3673123.1"/>
    <property type="molecule type" value="Genomic_DNA"/>
</dbReference>
<proteinExistence type="predicted"/>
<protein>
    <submittedName>
        <fullName evidence="1">Uncharacterized protein</fullName>
    </submittedName>
</protein>
<name>A0ABP7C0E9_9MICC</name>
<organism evidence="1 2">
    <name type="scientific">Arthrobacter ginkgonis</name>
    <dbReference type="NCBI Taxonomy" id="1630594"/>
    <lineage>
        <taxon>Bacteria</taxon>
        <taxon>Bacillati</taxon>
        <taxon>Actinomycetota</taxon>
        <taxon>Actinomycetes</taxon>
        <taxon>Micrococcales</taxon>
        <taxon>Micrococcaceae</taxon>
        <taxon>Arthrobacter</taxon>
    </lineage>
</organism>
<comment type="caution">
    <text evidence="1">The sequence shown here is derived from an EMBL/GenBank/DDBJ whole genome shotgun (WGS) entry which is preliminary data.</text>
</comment>
<accession>A0ABP7C0E9</accession>
<evidence type="ECO:0000313" key="1">
    <source>
        <dbReference type="EMBL" id="GAA3673123.1"/>
    </source>
</evidence>
<evidence type="ECO:0000313" key="2">
    <source>
        <dbReference type="Proteomes" id="UP001500752"/>
    </source>
</evidence>
<gene>
    <name evidence="1" type="ORF">GCM10023081_09360</name>
</gene>